<feature type="transmembrane region" description="Helical" evidence="6">
    <location>
        <begin position="226"/>
        <end position="249"/>
    </location>
</feature>
<accession>A0A1S3HER6</accession>
<feature type="transmembrane region" description="Helical" evidence="6">
    <location>
        <begin position="94"/>
        <end position="113"/>
    </location>
</feature>
<keyword evidence="7" id="KW-1185">Reference proteome</keyword>
<evidence type="ECO:0000313" key="7">
    <source>
        <dbReference type="Proteomes" id="UP000085678"/>
    </source>
</evidence>
<dbReference type="GO" id="GO:0016020">
    <property type="term" value="C:membrane"/>
    <property type="evidence" value="ECO:0007669"/>
    <property type="project" value="UniProtKB-SubCell"/>
</dbReference>
<evidence type="ECO:0000256" key="2">
    <source>
        <dbReference type="ARBA" id="ARBA00006948"/>
    </source>
</evidence>
<evidence type="ECO:0000256" key="5">
    <source>
        <dbReference type="ARBA" id="ARBA00023136"/>
    </source>
</evidence>
<comment type="similarity">
    <text evidence="2">Belongs to the TMEM45 family.</text>
</comment>
<reference evidence="8 9" key="1">
    <citation type="submission" date="2025-04" db="UniProtKB">
        <authorList>
            <consortium name="RefSeq"/>
        </authorList>
    </citation>
    <scope>IDENTIFICATION</scope>
    <source>
        <tissue evidence="8 9">Gonads</tissue>
    </source>
</reference>
<dbReference type="InterPro" id="IPR042127">
    <property type="entry name" value="TMEM45"/>
</dbReference>
<dbReference type="Proteomes" id="UP000085678">
    <property type="component" value="Unplaced"/>
</dbReference>
<feature type="transmembrane region" description="Helical" evidence="6">
    <location>
        <begin position="12"/>
        <end position="30"/>
    </location>
</feature>
<feature type="transmembrane region" description="Helical" evidence="6">
    <location>
        <begin position="125"/>
        <end position="144"/>
    </location>
</feature>
<organism evidence="7 9">
    <name type="scientific">Lingula anatina</name>
    <name type="common">Brachiopod</name>
    <name type="synonym">Lingula unguis</name>
    <dbReference type="NCBI Taxonomy" id="7574"/>
    <lineage>
        <taxon>Eukaryota</taxon>
        <taxon>Metazoa</taxon>
        <taxon>Spiralia</taxon>
        <taxon>Lophotrochozoa</taxon>
        <taxon>Brachiopoda</taxon>
        <taxon>Linguliformea</taxon>
        <taxon>Lingulata</taxon>
        <taxon>Lingulida</taxon>
        <taxon>Linguloidea</taxon>
        <taxon>Lingulidae</taxon>
        <taxon>Lingula</taxon>
    </lineage>
</organism>
<sequence length="300" mass="34549">MGTFMGHFIPGSFFFGFGLWWTIQIWINFFRAQGKKNQPFRCRVTYPCNCFRLKCCSSTCWEGLLKVFLTGFGIVGETITGFDDNWHFVHMGNAQHITMFFMFGLTGVVDLMHFYKAPIPKKCDYLSVVLALVVECILFMFHLHGRTMLDIHVHTLLIYTLYLTIAAVLAEMYFDRHMLAAFIRSFLFLAQGTWFVQAGFILYNPLPGALPWKEDSPHEVMLVTLFFTWHLGCLFVIMLCIGGVVNCCLRYRGSNCRRDDMAMQRLLDTDSNGQTMVRMDASDSDIEFQSVPTRIADDDL</sequence>
<evidence type="ECO:0000313" key="8">
    <source>
        <dbReference type="RefSeq" id="XP_013384507.1"/>
    </source>
</evidence>
<dbReference type="KEGG" id="lak:106154638"/>
<dbReference type="RefSeq" id="XP_013384507.1">
    <property type="nucleotide sequence ID" value="XM_013529053.1"/>
</dbReference>
<evidence type="ECO:0000256" key="4">
    <source>
        <dbReference type="ARBA" id="ARBA00022989"/>
    </source>
</evidence>
<evidence type="ECO:0000256" key="3">
    <source>
        <dbReference type="ARBA" id="ARBA00022692"/>
    </source>
</evidence>
<evidence type="ECO:0000313" key="9">
    <source>
        <dbReference type="RefSeq" id="XP_013384515.1"/>
    </source>
</evidence>
<dbReference type="GeneID" id="106154638"/>
<dbReference type="AlphaFoldDB" id="A0A1S3HER6"/>
<dbReference type="InterPro" id="IPR006904">
    <property type="entry name" value="DUF716"/>
</dbReference>
<dbReference type="Pfam" id="PF04819">
    <property type="entry name" value="DUF716"/>
    <property type="match status" value="1"/>
</dbReference>
<evidence type="ECO:0000256" key="6">
    <source>
        <dbReference type="SAM" id="Phobius"/>
    </source>
</evidence>
<dbReference type="PANTHER" id="PTHR16007:SF15">
    <property type="entry name" value="TRANSMEMBRANE PROTEIN 45B"/>
    <property type="match status" value="1"/>
</dbReference>
<evidence type="ECO:0000256" key="1">
    <source>
        <dbReference type="ARBA" id="ARBA00004141"/>
    </source>
</evidence>
<comment type="subcellular location">
    <subcellularLocation>
        <location evidence="1">Membrane</location>
        <topology evidence="1">Multi-pass membrane protein</topology>
    </subcellularLocation>
</comment>
<protein>
    <submittedName>
        <fullName evidence="8 9">Transmembrane protein 45B-like</fullName>
    </submittedName>
</protein>
<feature type="transmembrane region" description="Helical" evidence="6">
    <location>
        <begin position="156"/>
        <end position="174"/>
    </location>
</feature>
<dbReference type="RefSeq" id="XP_013384515.1">
    <property type="nucleotide sequence ID" value="XM_013529061.1"/>
</dbReference>
<dbReference type="OrthoDB" id="551896at2759"/>
<name>A0A1S3HER6_LINAN</name>
<keyword evidence="5 6" id="KW-0472">Membrane</keyword>
<keyword evidence="3 6" id="KW-0812">Transmembrane</keyword>
<feature type="transmembrane region" description="Helical" evidence="6">
    <location>
        <begin position="186"/>
        <end position="206"/>
    </location>
</feature>
<keyword evidence="4 6" id="KW-1133">Transmembrane helix</keyword>
<dbReference type="PANTHER" id="PTHR16007">
    <property type="entry name" value="EPIDIDYMAL MEMBRANE PROTEIN E9-RELATED"/>
    <property type="match status" value="1"/>
</dbReference>
<feature type="transmembrane region" description="Helical" evidence="6">
    <location>
        <begin position="63"/>
        <end position="82"/>
    </location>
</feature>
<dbReference type="OMA" id="NHTHGRD"/>
<proteinExistence type="inferred from homology"/>
<gene>
    <name evidence="8 9" type="primary">LOC106154638</name>
</gene>